<feature type="domain" description="Glycosyltransferase subfamily 4-like N-terminal" evidence="2">
    <location>
        <begin position="23"/>
        <end position="170"/>
    </location>
</feature>
<dbReference type="Proteomes" id="UP000608345">
    <property type="component" value="Unassembled WGS sequence"/>
</dbReference>
<proteinExistence type="predicted"/>
<dbReference type="Pfam" id="PF13439">
    <property type="entry name" value="Glyco_transf_4"/>
    <property type="match status" value="1"/>
</dbReference>
<organism evidence="3 4">
    <name type="scientific">Advenella faeciporci</name>
    <dbReference type="NCBI Taxonomy" id="797535"/>
    <lineage>
        <taxon>Bacteria</taxon>
        <taxon>Pseudomonadati</taxon>
        <taxon>Pseudomonadota</taxon>
        <taxon>Betaproteobacteria</taxon>
        <taxon>Burkholderiales</taxon>
        <taxon>Alcaligenaceae</taxon>
    </lineage>
</organism>
<evidence type="ECO:0000313" key="3">
    <source>
        <dbReference type="EMBL" id="GGW79351.1"/>
    </source>
</evidence>
<dbReference type="Gene3D" id="3.40.50.2000">
    <property type="entry name" value="Glycogen Phosphorylase B"/>
    <property type="match status" value="2"/>
</dbReference>
<feature type="domain" description="Glycosyl transferase family 1" evidence="1">
    <location>
        <begin position="179"/>
        <end position="345"/>
    </location>
</feature>
<comment type="caution">
    <text evidence="3">The sequence shown here is derived from an EMBL/GenBank/DDBJ whole genome shotgun (WGS) entry which is preliminary data.</text>
</comment>
<reference evidence="3" key="2">
    <citation type="submission" date="2020-09" db="EMBL/GenBank/DDBJ databases">
        <authorList>
            <person name="Sun Q."/>
            <person name="Kim S."/>
        </authorList>
    </citation>
    <scope>NUCLEOTIDE SEQUENCE</scope>
    <source>
        <strain evidence="3">KCTC 23732</strain>
    </source>
</reference>
<dbReference type="Pfam" id="PF00534">
    <property type="entry name" value="Glycos_transf_1"/>
    <property type="match status" value="1"/>
</dbReference>
<dbReference type="CDD" id="cd03801">
    <property type="entry name" value="GT4_PimA-like"/>
    <property type="match status" value="1"/>
</dbReference>
<dbReference type="InterPro" id="IPR001296">
    <property type="entry name" value="Glyco_trans_1"/>
</dbReference>
<gene>
    <name evidence="3" type="ORF">GCM10011450_06350</name>
</gene>
<dbReference type="SUPFAM" id="SSF53756">
    <property type="entry name" value="UDP-Glycosyltransferase/glycogen phosphorylase"/>
    <property type="match status" value="1"/>
</dbReference>
<accession>A0A918JFW3</accession>
<evidence type="ECO:0000259" key="2">
    <source>
        <dbReference type="Pfam" id="PF13439"/>
    </source>
</evidence>
<keyword evidence="3" id="KW-0808">Transferase</keyword>
<name>A0A918JFW3_9BURK</name>
<dbReference type="InterPro" id="IPR028098">
    <property type="entry name" value="Glyco_trans_4-like_N"/>
</dbReference>
<dbReference type="PANTHER" id="PTHR12526:SF630">
    <property type="entry name" value="GLYCOSYLTRANSFERASE"/>
    <property type="match status" value="1"/>
</dbReference>
<evidence type="ECO:0000259" key="1">
    <source>
        <dbReference type="Pfam" id="PF00534"/>
    </source>
</evidence>
<sequence>MSHQQSLTDQPLRILHSEAAVSFGGQEHRILKEMLAMRERGHHLELACRPEAQLVERMRALGFTVHTVPMGGLGNFVRGVLKFRKILKQGKFDVLNTHSRKDTLIAALGARLAGTPLIVRTRHLAAPIGSLLSYSWLPHRISTVSNHVRNMVLEKGVPEHKVRTIYSPVATPEPVEQSTLRQELSLSNSAVVVICVAVMRQKKGHVFLIDTMLPLFEKYPDLHLVLVGAGSPTYEQVVAFIKEKKVASRVHLMGYRKDVPNLLAGSDIFALATEQEASGTVYVEAQMSGLPVIGTDVGGVAEMFKDGETGILVPGKDREALGNALERLIADPVLRQKMSAAAHQWLYDEGGFSTEKLALDTETAYRIWLAERSGKTGSYTQPRSQ</sequence>
<dbReference type="RefSeq" id="WP_189384010.1">
    <property type="nucleotide sequence ID" value="NZ_BAABFY010000007.1"/>
</dbReference>
<dbReference type="GO" id="GO:0016757">
    <property type="term" value="F:glycosyltransferase activity"/>
    <property type="evidence" value="ECO:0007669"/>
    <property type="project" value="InterPro"/>
</dbReference>
<dbReference type="AlphaFoldDB" id="A0A918JFW3"/>
<keyword evidence="4" id="KW-1185">Reference proteome</keyword>
<dbReference type="EMBL" id="BMYS01000003">
    <property type="protein sequence ID" value="GGW79351.1"/>
    <property type="molecule type" value="Genomic_DNA"/>
</dbReference>
<protein>
    <submittedName>
        <fullName evidence="3">Glycosyl transferase</fullName>
    </submittedName>
</protein>
<dbReference type="PANTHER" id="PTHR12526">
    <property type="entry name" value="GLYCOSYLTRANSFERASE"/>
    <property type="match status" value="1"/>
</dbReference>
<reference evidence="3" key="1">
    <citation type="journal article" date="2014" name="Int. J. Syst. Evol. Microbiol.">
        <title>Complete genome sequence of Corynebacterium casei LMG S-19264T (=DSM 44701T), isolated from a smear-ripened cheese.</title>
        <authorList>
            <consortium name="US DOE Joint Genome Institute (JGI-PGF)"/>
            <person name="Walter F."/>
            <person name="Albersmeier A."/>
            <person name="Kalinowski J."/>
            <person name="Ruckert C."/>
        </authorList>
    </citation>
    <scope>NUCLEOTIDE SEQUENCE</scope>
    <source>
        <strain evidence="3">KCTC 23732</strain>
    </source>
</reference>
<evidence type="ECO:0000313" key="4">
    <source>
        <dbReference type="Proteomes" id="UP000608345"/>
    </source>
</evidence>